<sequence>MCECLSRVEMSGLFLLKLEIFGFLDPARVDLSRVEGQDVSEVTNNIFRELMEVGVSKNCNVCIAVFYYYDAARSVKSTFGYLMTSLMKILQLSAYQLH</sequence>
<gene>
    <name evidence="1" type="ORF">AFUS01_LOCUS16002</name>
</gene>
<dbReference type="AlphaFoldDB" id="A0A8J2P080"/>
<evidence type="ECO:0000313" key="1">
    <source>
        <dbReference type="EMBL" id="CAG7727145.1"/>
    </source>
</evidence>
<comment type="caution">
    <text evidence="1">The sequence shown here is derived from an EMBL/GenBank/DDBJ whole genome shotgun (WGS) entry which is preliminary data.</text>
</comment>
<evidence type="ECO:0000313" key="2">
    <source>
        <dbReference type="Proteomes" id="UP000708208"/>
    </source>
</evidence>
<dbReference type="Proteomes" id="UP000708208">
    <property type="component" value="Unassembled WGS sequence"/>
</dbReference>
<reference evidence="1" key="1">
    <citation type="submission" date="2021-06" db="EMBL/GenBank/DDBJ databases">
        <authorList>
            <person name="Hodson N. C."/>
            <person name="Mongue J. A."/>
            <person name="Jaron S. K."/>
        </authorList>
    </citation>
    <scope>NUCLEOTIDE SEQUENCE</scope>
</reference>
<protein>
    <submittedName>
        <fullName evidence="1">Uncharacterized protein</fullName>
    </submittedName>
</protein>
<accession>A0A8J2P080</accession>
<organism evidence="1 2">
    <name type="scientific">Allacma fusca</name>
    <dbReference type="NCBI Taxonomy" id="39272"/>
    <lineage>
        <taxon>Eukaryota</taxon>
        <taxon>Metazoa</taxon>
        <taxon>Ecdysozoa</taxon>
        <taxon>Arthropoda</taxon>
        <taxon>Hexapoda</taxon>
        <taxon>Collembola</taxon>
        <taxon>Symphypleona</taxon>
        <taxon>Sminthuridae</taxon>
        <taxon>Allacma</taxon>
    </lineage>
</organism>
<name>A0A8J2P080_9HEXA</name>
<dbReference type="EMBL" id="CAJVCH010144265">
    <property type="protein sequence ID" value="CAG7727145.1"/>
    <property type="molecule type" value="Genomic_DNA"/>
</dbReference>
<keyword evidence="2" id="KW-1185">Reference proteome</keyword>
<proteinExistence type="predicted"/>